<name>A0ACA9PDH4_9GLOM</name>
<reference evidence="1" key="1">
    <citation type="submission" date="2021-06" db="EMBL/GenBank/DDBJ databases">
        <authorList>
            <person name="Kallberg Y."/>
            <person name="Tangrot J."/>
            <person name="Rosling A."/>
        </authorList>
    </citation>
    <scope>NUCLEOTIDE SEQUENCE</scope>
    <source>
        <strain evidence="1">IL203A</strain>
    </source>
</reference>
<feature type="non-terminal residue" evidence="1">
    <location>
        <position position="53"/>
    </location>
</feature>
<feature type="non-terminal residue" evidence="1">
    <location>
        <position position="1"/>
    </location>
</feature>
<comment type="caution">
    <text evidence="1">The sequence shown here is derived from an EMBL/GenBank/DDBJ whole genome shotgun (WGS) entry which is preliminary data.</text>
</comment>
<accession>A0ACA9PDH4</accession>
<sequence length="53" mass="5911">LQIKKTSLTLLIPYWYLIGALLSTIALIDTLWTSFGTKIGCNRSSLLNFVLPV</sequence>
<gene>
    <name evidence="1" type="ORF">DHETER_LOCUS11734</name>
</gene>
<proteinExistence type="predicted"/>
<protein>
    <submittedName>
        <fullName evidence="1">15334_t:CDS:1</fullName>
    </submittedName>
</protein>
<organism evidence="1 2">
    <name type="scientific">Dentiscutata heterogama</name>
    <dbReference type="NCBI Taxonomy" id="1316150"/>
    <lineage>
        <taxon>Eukaryota</taxon>
        <taxon>Fungi</taxon>
        <taxon>Fungi incertae sedis</taxon>
        <taxon>Mucoromycota</taxon>
        <taxon>Glomeromycotina</taxon>
        <taxon>Glomeromycetes</taxon>
        <taxon>Diversisporales</taxon>
        <taxon>Gigasporaceae</taxon>
        <taxon>Dentiscutata</taxon>
    </lineage>
</organism>
<evidence type="ECO:0000313" key="1">
    <source>
        <dbReference type="EMBL" id="CAG8700609.1"/>
    </source>
</evidence>
<evidence type="ECO:0000313" key="2">
    <source>
        <dbReference type="Proteomes" id="UP000789702"/>
    </source>
</evidence>
<dbReference type="Proteomes" id="UP000789702">
    <property type="component" value="Unassembled WGS sequence"/>
</dbReference>
<dbReference type="EMBL" id="CAJVPU010026616">
    <property type="protein sequence ID" value="CAG8700609.1"/>
    <property type="molecule type" value="Genomic_DNA"/>
</dbReference>
<keyword evidence="2" id="KW-1185">Reference proteome</keyword>